<proteinExistence type="predicted"/>
<dbReference type="EMBL" id="JACGWS010000010">
    <property type="protein sequence ID" value="MBC8756299.1"/>
    <property type="molecule type" value="Genomic_DNA"/>
</dbReference>
<comment type="caution">
    <text evidence="1">The sequence shown here is derived from an EMBL/GenBank/DDBJ whole genome shotgun (WGS) entry which is preliminary data.</text>
</comment>
<protein>
    <recommendedName>
        <fullName evidence="3">ADP-heptose:LPS heptosyltransferase</fullName>
    </recommendedName>
</protein>
<accession>A0ABR7QCK2</accession>
<name>A0ABR7QCK2_9FLAO</name>
<evidence type="ECO:0000313" key="2">
    <source>
        <dbReference type="Proteomes" id="UP000619238"/>
    </source>
</evidence>
<gene>
    <name evidence="1" type="ORF">H2O64_16615</name>
</gene>
<evidence type="ECO:0008006" key="3">
    <source>
        <dbReference type="Google" id="ProtNLM"/>
    </source>
</evidence>
<organism evidence="1 2">
    <name type="scientific">Kordia aestuariivivens</name>
    <dbReference type="NCBI Taxonomy" id="2759037"/>
    <lineage>
        <taxon>Bacteria</taxon>
        <taxon>Pseudomonadati</taxon>
        <taxon>Bacteroidota</taxon>
        <taxon>Flavobacteriia</taxon>
        <taxon>Flavobacteriales</taxon>
        <taxon>Flavobacteriaceae</taxon>
        <taxon>Kordia</taxon>
    </lineage>
</organism>
<evidence type="ECO:0000313" key="1">
    <source>
        <dbReference type="EMBL" id="MBC8756299.1"/>
    </source>
</evidence>
<dbReference type="RefSeq" id="WP_187563338.1">
    <property type="nucleotide sequence ID" value="NZ_JACGWS010000010.1"/>
</dbReference>
<dbReference type="Proteomes" id="UP000619238">
    <property type="component" value="Unassembled WGS sequence"/>
</dbReference>
<sequence length="359" mass="41654">MNKTLFVFSNDFGELVLLRLLLFKQPVHVYLALPERLFEHVEYPNATKFLYHTSDDLKKNIGDIQPEQVLLFSAYLIAPNNILTFPEFYSFLDYLDEKKIAVSTSDPFMRYYDQLDYDPDSVDFRSKVRDKLKELSERLTVYRHLYSVPVQFDGAPCQSFSNPFKRDVIVPSDDRKQWTFIMSSEEFLLLQNGNDGSYHKTLIPLFTSLVQNHNIKVNLVFPEALNEILKLKLTAIPNINYVSYCSMAAFEDLIAQSDLMLYWNVFSASTLLCRLYKKPTVFLGLGHMETIFPGFYKYIKSSWFPENDPEIIPLDDASIATLIKSLECDDESMKNPKLHQPYYELDTPLAILSNKTEAL</sequence>
<keyword evidence="2" id="KW-1185">Reference proteome</keyword>
<reference evidence="1 2" key="1">
    <citation type="submission" date="2020-07" db="EMBL/GenBank/DDBJ databases">
        <title>Description of Kordia aestuariivivens sp. nov., isolated from a tidal flat.</title>
        <authorList>
            <person name="Park S."/>
            <person name="Yoon J.-H."/>
        </authorList>
    </citation>
    <scope>NUCLEOTIDE SEQUENCE [LARGE SCALE GENOMIC DNA]</scope>
    <source>
        <strain evidence="1 2">YSTF-M3</strain>
    </source>
</reference>